<evidence type="ECO:0000313" key="3">
    <source>
        <dbReference type="EMBL" id="VDR42094.1"/>
    </source>
</evidence>
<evidence type="ECO:0000313" key="5">
    <source>
        <dbReference type="Proteomes" id="UP001058569"/>
    </source>
</evidence>
<dbReference type="AlphaFoldDB" id="A0A3P8KBW9"/>
<reference evidence="2" key="2">
    <citation type="submission" date="2022-07" db="EMBL/GenBank/DDBJ databases">
        <title>Complete genome of Mycoplasma caviae type strain G122.</title>
        <authorList>
            <person name="Spergser J."/>
        </authorList>
    </citation>
    <scope>NUCLEOTIDE SEQUENCE</scope>
    <source>
        <strain evidence="2">G122</strain>
    </source>
</reference>
<dbReference type="EMBL" id="UZVY01000001">
    <property type="protein sequence ID" value="VDR42094.1"/>
    <property type="molecule type" value="Genomic_DNA"/>
</dbReference>
<reference evidence="3 4" key="1">
    <citation type="submission" date="2018-12" db="EMBL/GenBank/DDBJ databases">
        <authorList>
            <consortium name="Pathogen Informatics"/>
        </authorList>
    </citation>
    <scope>NUCLEOTIDE SEQUENCE [LARGE SCALE GENOMIC DNA]</scope>
    <source>
        <strain evidence="3 4">NCTC10126</strain>
    </source>
</reference>
<dbReference type="RefSeq" id="WP_126118319.1">
    <property type="nucleotide sequence ID" value="NZ_CP101806.1"/>
</dbReference>
<dbReference type="Proteomes" id="UP000280036">
    <property type="component" value="Unassembled WGS sequence"/>
</dbReference>
<dbReference type="EMBL" id="CP101806">
    <property type="protein sequence ID" value="UUD35086.1"/>
    <property type="molecule type" value="Genomic_DNA"/>
</dbReference>
<keyword evidence="5" id="KW-1185">Reference proteome</keyword>
<dbReference type="EC" id="2.4.1.-" evidence="3"/>
<dbReference type="Pfam" id="PF00535">
    <property type="entry name" value="Glycos_transf_2"/>
    <property type="match status" value="1"/>
</dbReference>
<keyword evidence="3" id="KW-0328">Glycosyltransferase</keyword>
<dbReference type="SUPFAM" id="SSF53448">
    <property type="entry name" value="Nucleotide-diphospho-sugar transferases"/>
    <property type="match status" value="1"/>
</dbReference>
<proteinExistence type="predicted"/>
<dbReference type="InterPro" id="IPR029044">
    <property type="entry name" value="Nucleotide-diphossugar_trans"/>
</dbReference>
<evidence type="ECO:0000313" key="4">
    <source>
        <dbReference type="Proteomes" id="UP000280036"/>
    </source>
</evidence>
<gene>
    <name evidence="3" type="primary">pgaC</name>
    <name evidence="3" type="ORF">NCTC10126_00590</name>
    <name evidence="2" type="ORF">NPA07_04760</name>
</gene>
<protein>
    <submittedName>
        <fullName evidence="2">Glycosyltransferase family 2 protein</fullName>
    </submittedName>
    <submittedName>
        <fullName evidence="3">Poly-beta-1,6-N-acetyl-D-glucosamine synthase</fullName>
        <ecNumber evidence="3">2.4.1.-</ecNumber>
    </submittedName>
</protein>
<name>A0A3P8KBW9_9BACT</name>
<dbReference type="PANTHER" id="PTHR22916:SF3">
    <property type="entry name" value="UDP-GLCNAC:BETAGAL BETA-1,3-N-ACETYLGLUCOSAMINYLTRANSFERASE-LIKE PROTEIN 1"/>
    <property type="match status" value="1"/>
</dbReference>
<dbReference type="InterPro" id="IPR001173">
    <property type="entry name" value="Glyco_trans_2-like"/>
</dbReference>
<dbReference type="CDD" id="cd00761">
    <property type="entry name" value="Glyco_tranf_GTA_type"/>
    <property type="match status" value="1"/>
</dbReference>
<feature type="domain" description="Glycosyltransferase 2-like" evidence="1">
    <location>
        <begin position="11"/>
        <end position="151"/>
    </location>
</feature>
<dbReference type="PANTHER" id="PTHR22916">
    <property type="entry name" value="GLYCOSYLTRANSFERASE"/>
    <property type="match status" value="1"/>
</dbReference>
<evidence type="ECO:0000313" key="2">
    <source>
        <dbReference type="EMBL" id="UUD35086.1"/>
    </source>
</evidence>
<dbReference type="Proteomes" id="UP001058569">
    <property type="component" value="Chromosome"/>
</dbReference>
<accession>A0A3P8KBW9</accession>
<dbReference type="OrthoDB" id="395688at2"/>
<organism evidence="3 4">
    <name type="scientific">Mycoplasmopsis caviae</name>
    <dbReference type="NCBI Taxonomy" id="55603"/>
    <lineage>
        <taxon>Bacteria</taxon>
        <taxon>Bacillati</taxon>
        <taxon>Mycoplasmatota</taxon>
        <taxon>Mycoplasmoidales</taxon>
        <taxon>Metamycoplasmataceae</taxon>
        <taxon>Mycoplasmopsis</taxon>
    </lineage>
</organism>
<sequence length="335" mass="39870">MKNLNNAPLISILIPCHNIEKRNIFSLNYLLKNNLSNCEILLLNDYSSDKTLEILNKYKSENKDIEIRVIDLSQIHPHVGPGFNSDLLIKEAKGKYVFFLDDDDMINKNAMNELKKVIMSKEYDIISTKTTFAYNFWKKLRIPLPKVPEYKNYDKQDNLKYFIYNPRFRWGLLIRRQFYLDVCNKYSDSFSGSIYEDIRFMFYLYLSKPRFLYLDKKTITYVIRKNSLSTNVEKISKKLELLFEAYEKMTQKIEQFQLLEQADIDLSKYASFVEINLVCLALLRIIPKDEKKEFIKLIRQKISENYANIKFKSIIANMKLPTKIMFNMGIKKFIK</sequence>
<evidence type="ECO:0000259" key="1">
    <source>
        <dbReference type="Pfam" id="PF00535"/>
    </source>
</evidence>
<keyword evidence="3" id="KW-0808">Transferase</keyword>
<dbReference type="Gene3D" id="3.90.550.10">
    <property type="entry name" value="Spore Coat Polysaccharide Biosynthesis Protein SpsA, Chain A"/>
    <property type="match status" value="1"/>
</dbReference>
<dbReference type="GO" id="GO:0016758">
    <property type="term" value="F:hexosyltransferase activity"/>
    <property type="evidence" value="ECO:0007669"/>
    <property type="project" value="UniProtKB-ARBA"/>
</dbReference>